<evidence type="ECO:0000313" key="2">
    <source>
        <dbReference type="Proteomes" id="UP000054549"/>
    </source>
</evidence>
<dbReference type="InParanoid" id="A0A0C2SH38"/>
<gene>
    <name evidence="1" type="ORF">M378DRAFT_108460</name>
</gene>
<sequence length="223" mass="24530">MAIFKPNKDGTRTSQKCLYIAYYARVPKPTSPGRYHAALVVLPESGSYIRKSTFGRLLSAILPISSSSTQSKEESIKFHVINVPVSDSSGKGRVAWDFRVEKDDTAANGTKLRMRLVALMLVGSVTIEGVEETLTKVDIPKYTDLRPEWKCTNFLYEALTLLESSGMIPALPSIPLSQFWDMGVHFADKWRTEESVQMLSSGGAVPCCDREGKEIVGPLGPAV</sequence>
<organism evidence="1 2">
    <name type="scientific">Amanita muscaria (strain Koide BX008)</name>
    <dbReference type="NCBI Taxonomy" id="946122"/>
    <lineage>
        <taxon>Eukaryota</taxon>
        <taxon>Fungi</taxon>
        <taxon>Dikarya</taxon>
        <taxon>Basidiomycota</taxon>
        <taxon>Agaricomycotina</taxon>
        <taxon>Agaricomycetes</taxon>
        <taxon>Agaricomycetidae</taxon>
        <taxon>Agaricales</taxon>
        <taxon>Pluteineae</taxon>
        <taxon>Amanitaceae</taxon>
        <taxon>Amanita</taxon>
    </lineage>
</organism>
<protein>
    <submittedName>
        <fullName evidence="1">Uncharacterized protein</fullName>
    </submittedName>
</protein>
<reference evidence="1 2" key="1">
    <citation type="submission" date="2014-04" db="EMBL/GenBank/DDBJ databases">
        <title>Evolutionary Origins and Diversification of the Mycorrhizal Mutualists.</title>
        <authorList>
            <consortium name="DOE Joint Genome Institute"/>
            <consortium name="Mycorrhizal Genomics Consortium"/>
            <person name="Kohler A."/>
            <person name="Kuo A."/>
            <person name="Nagy L.G."/>
            <person name="Floudas D."/>
            <person name="Copeland A."/>
            <person name="Barry K.W."/>
            <person name="Cichocki N."/>
            <person name="Veneault-Fourrey C."/>
            <person name="LaButti K."/>
            <person name="Lindquist E.A."/>
            <person name="Lipzen A."/>
            <person name="Lundell T."/>
            <person name="Morin E."/>
            <person name="Murat C."/>
            <person name="Riley R."/>
            <person name="Ohm R."/>
            <person name="Sun H."/>
            <person name="Tunlid A."/>
            <person name="Henrissat B."/>
            <person name="Grigoriev I.V."/>
            <person name="Hibbett D.S."/>
            <person name="Martin F."/>
        </authorList>
    </citation>
    <scope>NUCLEOTIDE SEQUENCE [LARGE SCALE GENOMIC DNA]</scope>
    <source>
        <strain evidence="1 2">Koide BX008</strain>
    </source>
</reference>
<dbReference type="Proteomes" id="UP000054549">
    <property type="component" value="Unassembled WGS sequence"/>
</dbReference>
<dbReference type="HOGENOM" id="CLU_1239852_0_0_1"/>
<accession>A0A0C2SH38</accession>
<keyword evidence="2" id="KW-1185">Reference proteome</keyword>
<evidence type="ECO:0000313" key="1">
    <source>
        <dbReference type="EMBL" id="KIL62435.1"/>
    </source>
</evidence>
<proteinExistence type="predicted"/>
<dbReference type="EMBL" id="KN818271">
    <property type="protein sequence ID" value="KIL62435.1"/>
    <property type="molecule type" value="Genomic_DNA"/>
</dbReference>
<dbReference type="OrthoDB" id="2679825at2759"/>
<name>A0A0C2SH38_AMAMK</name>
<dbReference type="AlphaFoldDB" id="A0A0C2SH38"/>